<organism evidence="10 11">
    <name type="scientific">Caldiarchaeum subterraneum</name>
    <dbReference type="NCBI Taxonomy" id="311458"/>
    <lineage>
        <taxon>Archaea</taxon>
        <taxon>Nitrososphaerota</taxon>
        <taxon>Candidatus Caldarchaeales</taxon>
        <taxon>Candidatus Caldarchaeaceae</taxon>
        <taxon>Candidatus Caldarchaeum</taxon>
    </lineage>
</organism>
<feature type="non-terminal residue" evidence="10">
    <location>
        <position position="1"/>
    </location>
</feature>
<dbReference type="PROSITE" id="PS50928">
    <property type="entry name" value="ABC_TM1"/>
    <property type="match status" value="1"/>
</dbReference>
<feature type="domain" description="ABC transmembrane type-1" evidence="9">
    <location>
        <begin position="48"/>
        <end position="244"/>
    </location>
</feature>
<sequence>LAPPEDPERPFQIPRDGFAAEPRPPSPEHPFGTTEGQYDIYYGVIWGTRTAFIVGLTVVGASILIGLIIGSLSGYYGGWVDEVLMRVTDVILAFPGLILAVAFSIAFGRSLESVMIAIILVSWPTYARLLRGDILQVKQETYVEAAKAIGASDTRIIIRHILPNAIYPLFVVGTLDIGSIVLLAAALSFLGIGAPVGYADWGQMISMARNWIIGPPHDPLRYWYTWTIPGIFIILFVLGWNLIGDAFRDILDPKIRRR</sequence>
<evidence type="ECO:0000256" key="7">
    <source>
        <dbReference type="RuleBase" id="RU363032"/>
    </source>
</evidence>
<gene>
    <name evidence="10" type="ORF">EYH45_07890</name>
</gene>
<dbReference type="GO" id="GO:0055085">
    <property type="term" value="P:transmembrane transport"/>
    <property type="evidence" value="ECO:0007669"/>
    <property type="project" value="InterPro"/>
</dbReference>
<evidence type="ECO:0000256" key="1">
    <source>
        <dbReference type="ARBA" id="ARBA00004651"/>
    </source>
</evidence>
<dbReference type="GO" id="GO:0005886">
    <property type="term" value="C:plasma membrane"/>
    <property type="evidence" value="ECO:0007669"/>
    <property type="project" value="UniProtKB-SubCell"/>
</dbReference>
<evidence type="ECO:0000256" key="3">
    <source>
        <dbReference type="ARBA" id="ARBA00022475"/>
    </source>
</evidence>
<dbReference type="InterPro" id="IPR050366">
    <property type="entry name" value="BP-dependent_transpt_permease"/>
</dbReference>
<feature type="transmembrane region" description="Helical" evidence="7">
    <location>
        <begin position="87"/>
        <end position="107"/>
    </location>
</feature>
<dbReference type="Proteomes" id="UP000608579">
    <property type="component" value="Unassembled WGS sequence"/>
</dbReference>
<evidence type="ECO:0000259" key="9">
    <source>
        <dbReference type="PROSITE" id="PS50928"/>
    </source>
</evidence>
<keyword evidence="6 7" id="KW-0472">Membrane</keyword>
<evidence type="ECO:0000256" key="2">
    <source>
        <dbReference type="ARBA" id="ARBA00022448"/>
    </source>
</evidence>
<feature type="transmembrane region" description="Helical" evidence="7">
    <location>
        <begin position="51"/>
        <end position="75"/>
    </location>
</feature>
<evidence type="ECO:0000256" key="6">
    <source>
        <dbReference type="ARBA" id="ARBA00023136"/>
    </source>
</evidence>
<evidence type="ECO:0000313" key="10">
    <source>
        <dbReference type="EMBL" id="HIQ30463.1"/>
    </source>
</evidence>
<dbReference type="EMBL" id="DQVM01000156">
    <property type="protein sequence ID" value="HIQ30463.1"/>
    <property type="molecule type" value="Genomic_DNA"/>
</dbReference>
<evidence type="ECO:0000256" key="8">
    <source>
        <dbReference type="SAM" id="MobiDB-lite"/>
    </source>
</evidence>
<keyword evidence="3" id="KW-1003">Cell membrane</keyword>
<evidence type="ECO:0000256" key="5">
    <source>
        <dbReference type="ARBA" id="ARBA00022989"/>
    </source>
</evidence>
<dbReference type="PANTHER" id="PTHR43386:SF1">
    <property type="entry name" value="D,D-DIPEPTIDE TRANSPORT SYSTEM PERMEASE PROTEIN DDPC-RELATED"/>
    <property type="match status" value="1"/>
</dbReference>
<comment type="similarity">
    <text evidence="7">Belongs to the binding-protein-dependent transport system permease family.</text>
</comment>
<dbReference type="Pfam" id="PF00528">
    <property type="entry name" value="BPD_transp_1"/>
    <property type="match status" value="1"/>
</dbReference>
<feature type="transmembrane region" description="Helical" evidence="7">
    <location>
        <begin position="223"/>
        <end position="247"/>
    </location>
</feature>
<keyword evidence="4 7" id="KW-0812">Transmembrane</keyword>
<protein>
    <submittedName>
        <fullName evidence="10">ABC transporter permease</fullName>
    </submittedName>
</protein>
<dbReference type="CDD" id="cd06261">
    <property type="entry name" value="TM_PBP2"/>
    <property type="match status" value="1"/>
</dbReference>
<proteinExistence type="inferred from homology"/>
<dbReference type="PANTHER" id="PTHR43386">
    <property type="entry name" value="OLIGOPEPTIDE TRANSPORT SYSTEM PERMEASE PROTEIN APPC"/>
    <property type="match status" value="1"/>
</dbReference>
<dbReference type="SUPFAM" id="SSF161098">
    <property type="entry name" value="MetI-like"/>
    <property type="match status" value="1"/>
</dbReference>
<evidence type="ECO:0000256" key="4">
    <source>
        <dbReference type="ARBA" id="ARBA00022692"/>
    </source>
</evidence>
<dbReference type="Gene3D" id="1.10.3720.10">
    <property type="entry name" value="MetI-like"/>
    <property type="match status" value="1"/>
</dbReference>
<reference evidence="10" key="1">
    <citation type="journal article" date="2020" name="ISME J.">
        <title>Gammaproteobacteria mediating utilization of methyl-, sulfur- and petroleum organic compounds in deep ocean hydrothermal plumes.</title>
        <authorList>
            <person name="Zhou Z."/>
            <person name="Liu Y."/>
            <person name="Pan J."/>
            <person name="Cron B.R."/>
            <person name="Toner B.M."/>
            <person name="Anantharaman K."/>
            <person name="Breier J.A."/>
            <person name="Dick G.J."/>
            <person name="Li M."/>
        </authorList>
    </citation>
    <scope>NUCLEOTIDE SEQUENCE</scope>
    <source>
        <strain evidence="10">SZUA-1515</strain>
    </source>
</reference>
<dbReference type="InterPro" id="IPR000515">
    <property type="entry name" value="MetI-like"/>
</dbReference>
<keyword evidence="2 7" id="KW-0813">Transport</keyword>
<comment type="caution">
    <text evidence="10">The sequence shown here is derived from an EMBL/GenBank/DDBJ whole genome shotgun (WGS) entry which is preliminary data.</text>
</comment>
<evidence type="ECO:0000313" key="11">
    <source>
        <dbReference type="Proteomes" id="UP000608579"/>
    </source>
</evidence>
<keyword evidence="5 7" id="KW-1133">Transmembrane helix</keyword>
<feature type="region of interest" description="Disordered" evidence="8">
    <location>
        <begin position="1"/>
        <end position="32"/>
    </location>
</feature>
<name>A0A832ZX97_CALS0</name>
<comment type="subcellular location">
    <subcellularLocation>
        <location evidence="1 7">Cell membrane</location>
        <topology evidence="1 7">Multi-pass membrane protein</topology>
    </subcellularLocation>
</comment>
<feature type="transmembrane region" description="Helical" evidence="7">
    <location>
        <begin position="165"/>
        <end position="192"/>
    </location>
</feature>
<dbReference type="InterPro" id="IPR035906">
    <property type="entry name" value="MetI-like_sf"/>
</dbReference>
<dbReference type="AlphaFoldDB" id="A0A832ZX97"/>
<accession>A0A832ZX97</accession>